<organism evidence="5 6">
    <name type="scientific">Vallitalea longa</name>
    <dbReference type="NCBI Taxonomy" id="2936439"/>
    <lineage>
        <taxon>Bacteria</taxon>
        <taxon>Bacillati</taxon>
        <taxon>Bacillota</taxon>
        <taxon>Clostridia</taxon>
        <taxon>Lachnospirales</taxon>
        <taxon>Vallitaleaceae</taxon>
        <taxon>Vallitalea</taxon>
    </lineage>
</organism>
<dbReference type="EMBL" id="BRLB01000004">
    <property type="protein sequence ID" value="GKX29535.1"/>
    <property type="molecule type" value="Genomic_DNA"/>
</dbReference>
<keyword evidence="1" id="KW-0808">Transferase</keyword>
<protein>
    <submittedName>
        <fullName evidence="5">30S ribosomal protein S5 alanine N-acetyltransferase</fullName>
    </submittedName>
</protein>
<evidence type="ECO:0000259" key="4">
    <source>
        <dbReference type="PROSITE" id="PS51186"/>
    </source>
</evidence>
<dbReference type="AlphaFoldDB" id="A0A9W6DEH6"/>
<evidence type="ECO:0000256" key="2">
    <source>
        <dbReference type="ARBA" id="ARBA00023315"/>
    </source>
</evidence>
<comment type="similarity">
    <text evidence="3">Belongs to the acetyltransferase family. RimJ subfamily.</text>
</comment>
<gene>
    <name evidence="5" type="ORF">SH1V18_20150</name>
</gene>
<dbReference type="Pfam" id="PF13302">
    <property type="entry name" value="Acetyltransf_3"/>
    <property type="match status" value="1"/>
</dbReference>
<evidence type="ECO:0000313" key="5">
    <source>
        <dbReference type="EMBL" id="GKX29535.1"/>
    </source>
</evidence>
<proteinExistence type="inferred from homology"/>
<keyword evidence="2" id="KW-0012">Acyltransferase</keyword>
<dbReference type="Proteomes" id="UP001144256">
    <property type="component" value="Unassembled WGS sequence"/>
</dbReference>
<keyword evidence="5" id="KW-0687">Ribonucleoprotein</keyword>
<dbReference type="GO" id="GO:0005840">
    <property type="term" value="C:ribosome"/>
    <property type="evidence" value="ECO:0007669"/>
    <property type="project" value="UniProtKB-KW"/>
</dbReference>
<evidence type="ECO:0000256" key="3">
    <source>
        <dbReference type="ARBA" id="ARBA00038502"/>
    </source>
</evidence>
<dbReference type="PANTHER" id="PTHR43792">
    <property type="entry name" value="GNAT FAMILY, PUTATIVE (AFU_ORTHOLOGUE AFUA_3G00765)-RELATED-RELATED"/>
    <property type="match status" value="1"/>
</dbReference>
<dbReference type="InterPro" id="IPR016181">
    <property type="entry name" value="Acyl_CoA_acyltransferase"/>
</dbReference>
<dbReference type="GO" id="GO:0008999">
    <property type="term" value="F:protein-N-terminal-alanine acetyltransferase activity"/>
    <property type="evidence" value="ECO:0007669"/>
    <property type="project" value="TreeGrafter"/>
</dbReference>
<dbReference type="RefSeq" id="WP_281815066.1">
    <property type="nucleotide sequence ID" value="NZ_BRLB01000004.1"/>
</dbReference>
<sequence>MHKKPYIESDRLIIRLAEKDDLVEVVDYHLRNKEYLASFEPKHDEKYFKKERWKKVNDISIKHAEEGKAERFFIFKKDDNKRVVGTVNFEYISGEPEYSCCVGYSIDEHEQGKGYMTEALKLSSDYILKEFNIMRIEGGYDPDNGKSGNVMRKVGFVGSNLIKKYIRINGVWKDIMFCYLYNDNWKEE</sequence>
<dbReference type="PROSITE" id="PS51186">
    <property type="entry name" value="GNAT"/>
    <property type="match status" value="1"/>
</dbReference>
<keyword evidence="5" id="KW-0689">Ribosomal protein</keyword>
<evidence type="ECO:0000256" key="1">
    <source>
        <dbReference type="ARBA" id="ARBA00022679"/>
    </source>
</evidence>
<dbReference type="InterPro" id="IPR000182">
    <property type="entry name" value="GNAT_dom"/>
</dbReference>
<dbReference type="PANTHER" id="PTHR43792:SF8">
    <property type="entry name" value="[RIBOSOMAL PROTEIN US5]-ALANINE N-ACETYLTRANSFERASE"/>
    <property type="match status" value="1"/>
</dbReference>
<comment type="caution">
    <text evidence="5">The sequence shown here is derived from an EMBL/GenBank/DDBJ whole genome shotgun (WGS) entry which is preliminary data.</text>
</comment>
<dbReference type="Gene3D" id="3.40.630.30">
    <property type="match status" value="1"/>
</dbReference>
<reference evidence="5" key="1">
    <citation type="submission" date="2022-06" db="EMBL/GenBank/DDBJ databases">
        <title>Vallitalea longa sp. nov., an anaerobic bacterium isolated from marine sediment.</title>
        <authorList>
            <person name="Hirano S."/>
            <person name="Terahara T."/>
            <person name="Mori K."/>
            <person name="Hamada M."/>
            <person name="Matsumoto R."/>
            <person name="Kobayashi T."/>
        </authorList>
    </citation>
    <scope>NUCLEOTIDE SEQUENCE</scope>
    <source>
        <strain evidence="5">SH18-1</strain>
    </source>
</reference>
<accession>A0A9W6DEH6</accession>
<dbReference type="GO" id="GO:0005737">
    <property type="term" value="C:cytoplasm"/>
    <property type="evidence" value="ECO:0007669"/>
    <property type="project" value="TreeGrafter"/>
</dbReference>
<dbReference type="SUPFAM" id="SSF55729">
    <property type="entry name" value="Acyl-CoA N-acyltransferases (Nat)"/>
    <property type="match status" value="1"/>
</dbReference>
<name>A0A9W6DEH6_9FIRM</name>
<dbReference type="InterPro" id="IPR051531">
    <property type="entry name" value="N-acetyltransferase"/>
</dbReference>
<keyword evidence="6" id="KW-1185">Reference proteome</keyword>
<feature type="domain" description="N-acetyltransferase" evidence="4">
    <location>
        <begin position="12"/>
        <end position="181"/>
    </location>
</feature>
<evidence type="ECO:0000313" key="6">
    <source>
        <dbReference type="Proteomes" id="UP001144256"/>
    </source>
</evidence>